<reference evidence="13 14" key="1">
    <citation type="submission" date="2019-01" db="EMBL/GenBank/DDBJ databases">
        <title>Genomes sequencing and comparative genomics of infectious freshwater microsporidia, Cucumispora dikerogammari and Thelohania contejeani.</title>
        <authorList>
            <person name="Cormier A."/>
            <person name="Giraud I."/>
            <person name="Wattier R."/>
            <person name="Teixeira M."/>
            <person name="Grandjean F."/>
            <person name="Rigaud T."/>
            <person name="Cordaux R."/>
        </authorList>
    </citation>
    <scope>NUCLEOTIDE SEQUENCE [LARGE SCALE GENOMIC DNA]</scope>
    <source>
        <strain evidence="13">T1</strain>
        <tissue evidence="13">Spores</tissue>
    </source>
</reference>
<evidence type="ECO:0000256" key="6">
    <source>
        <dbReference type="ARBA" id="ARBA00022840"/>
    </source>
</evidence>
<accession>A0ABQ7HZE3</accession>
<evidence type="ECO:0000256" key="9">
    <source>
        <dbReference type="PROSITE-ProRule" id="PRU10141"/>
    </source>
</evidence>
<evidence type="ECO:0000256" key="10">
    <source>
        <dbReference type="RuleBase" id="RU000304"/>
    </source>
</evidence>
<dbReference type="InterPro" id="IPR000719">
    <property type="entry name" value="Prot_kinase_dom"/>
</dbReference>
<evidence type="ECO:0000256" key="5">
    <source>
        <dbReference type="ARBA" id="ARBA00022777"/>
    </source>
</evidence>
<name>A0ABQ7HZE3_9MICR</name>
<keyword evidence="4 9" id="KW-0547">Nucleotide-binding</keyword>
<evidence type="ECO:0000313" key="14">
    <source>
        <dbReference type="Proteomes" id="UP001516464"/>
    </source>
</evidence>
<evidence type="ECO:0000256" key="2">
    <source>
        <dbReference type="ARBA" id="ARBA00022527"/>
    </source>
</evidence>
<evidence type="ECO:0000256" key="1">
    <source>
        <dbReference type="ARBA" id="ARBA00012444"/>
    </source>
</evidence>
<comment type="similarity">
    <text evidence="10">Belongs to the protein kinase superfamily.</text>
</comment>
<evidence type="ECO:0000259" key="12">
    <source>
        <dbReference type="PROSITE" id="PS51285"/>
    </source>
</evidence>
<feature type="domain" description="AGC-kinase C-terminal" evidence="12">
    <location>
        <begin position="264"/>
        <end position="319"/>
    </location>
</feature>
<evidence type="ECO:0000256" key="8">
    <source>
        <dbReference type="ARBA" id="ARBA00047454"/>
    </source>
</evidence>
<keyword evidence="6 9" id="KW-0067">ATP-binding</keyword>
<protein>
    <recommendedName>
        <fullName evidence="1">cAMP-dependent protein kinase</fullName>
        <ecNumber evidence="1">2.7.11.11</ecNumber>
    </recommendedName>
</protein>
<evidence type="ECO:0000256" key="4">
    <source>
        <dbReference type="ARBA" id="ARBA00022741"/>
    </source>
</evidence>
<dbReference type="PROSITE" id="PS51285">
    <property type="entry name" value="AGC_KINASE_CTER"/>
    <property type="match status" value="1"/>
</dbReference>
<dbReference type="InterPro" id="IPR008271">
    <property type="entry name" value="Ser/Thr_kinase_AS"/>
</dbReference>
<gene>
    <name evidence="13" type="primary">F47F2.1_0</name>
    <name evidence="13" type="ORF">TCON_1217</name>
</gene>
<dbReference type="PROSITE" id="PS00108">
    <property type="entry name" value="PROTEIN_KINASE_ST"/>
    <property type="match status" value="1"/>
</dbReference>
<dbReference type="PANTHER" id="PTHR24353">
    <property type="entry name" value="CYCLIC NUCLEOTIDE-DEPENDENT PROTEIN KINASE"/>
    <property type="match status" value="1"/>
</dbReference>
<dbReference type="InterPro" id="IPR017441">
    <property type="entry name" value="Protein_kinase_ATP_BS"/>
</dbReference>
<dbReference type="Pfam" id="PF00069">
    <property type="entry name" value="Pkinase"/>
    <property type="match status" value="1"/>
</dbReference>
<evidence type="ECO:0000256" key="3">
    <source>
        <dbReference type="ARBA" id="ARBA00022679"/>
    </source>
</evidence>
<comment type="catalytic activity">
    <reaction evidence="8">
        <text>L-seryl-[protein] + ATP = O-phospho-L-seryl-[protein] + ADP + H(+)</text>
        <dbReference type="Rhea" id="RHEA:17989"/>
        <dbReference type="Rhea" id="RHEA-COMP:9863"/>
        <dbReference type="Rhea" id="RHEA-COMP:11604"/>
        <dbReference type="ChEBI" id="CHEBI:15378"/>
        <dbReference type="ChEBI" id="CHEBI:29999"/>
        <dbReference type="ChEBI" id="CHEBI:30616"/>
        <dbReference type="ChEBI" id="CHEBI:83421"/>
        <dbReference type="ChEBI" id="CHEBI:456216"/>
        <dbReference type="EC" id="2.7.11.11"/>
    </reaction>
</comment>
<comment type="catalytic activity">
    <reaction evidence="7">
        <text>L-threonyl-[protein] + ATP = O-phospho-L-threonyl-[protein] + ADP + H(+)</text>
        <dbReference type="Rhea" id="RHEA:46608"/>
        <dbReference type="Rhea" id="RHEA-COMP:11060"/>
        <dbReference type="Rhea" id="RHEA-COMP:11605"/>
        <dbReference type="ChEBI" id="CHEBI:15378"/>
        <dbReference type="ChEBI" id="CHEBI:30013"/>
        <dbReference type="ChEBI" id="CHEBI:30616"/>
        <dbReference type="ChEBI" id="CHEBI:61977"/>
        <dbReference type="ChEBI" id="CHEBI:456216"/>
        <dbReference type="EC" id="2.7.11.11"/>
    </reaction>
</comment>
<comment type="caution">
    <text evidence="13">The sequence shown here is derived from an EMBL/GenBank/DDBJ whole genome shotgun (WGS) entry which is preliminary data.</text>
</comment>
<dbReference type="SMART" id="SM00220">
    <property type="entry name" value="S_TKc"/>
    <property type="match status" value="1"/>
</dbReference>
<dbReference type="EC" id="2.7.11.11" evidence="1"/>
<evidence type="ECO:0000259" key="11">
    <source>
        <dbReference type="PROSITE" id="PS50011"/>
    </source>
</evidence>
<dbReference type="Gene3D" id="3.30.200.20">
    <property type="entry name" value="Phosphorylase Kinase, domain 1"/>
    <property type="match status" value="1"/>
</dbReference>
<dbReference type="PROSITE" id="PS50011">
    <property type="entry name" value="PROTEIN_KINASE_DOM"/>
    <property type="match status" value="1"/>
</dbReference>
<dbReference type="EMBL" id="SBIQ01000073">
    <property type="protein sequence ID" value="KAF7683574.1"/>
    <property type="molecule type" value="Genomic_DNA"/>
</dbReference>
<dbReference type="InterPro" id="IPR000961">
    <property type="entry name" value="AGC-kinase_C"/>
</dbReference>
<dbReference type="Gene3D" id="1.10.510.10">
    <property type="entry name" value="Transferase(Phosphotransferase) domain 1"/>
    <property type="match status" value="1"/>
</dbReference>
<keyword evidence="14" id="KW-1185">Reference proteome</keyword>
<feature type="domain" description="Protein kinase" evidence="11">
    <location>
        <begin position="7"/>
        <end position="263"/>
    </location>
</feature>
<organism evidence="13 14">
    <name type="scientific">Astathelohania contejeani</name>
    <dbReference type="NCBI Taxonomy" id="164912"/>
    <lineage>
        <taxon>Eukaryota</taxon>
        <taxon>Fungi</taxon>
        <taxon>Fungi incertae sedis</taxon>
        <taxon>Microsporidia</taxon>
        <taxon>Astathelohaniidae</taxon>
        <taxon>Astathelohania</taxon>
    </lineage>
</organism>
<keyword evidence="5" id="KW-0418">Kinase</keyword>
<keyword evidence="3" id="KW-0808">Transferase</keyword>
<dbReference type="PANTHER" id="PTHR24353:SF37">
    <property type="entry name" value="CAMP-DEPENDENT PROTEIN KINASE CATALYTIC SUBUNIT PRKX"/>
    <property type="match status" value="1"/>
</dbReference>
<dbReference type="Proteomes" id="UP001516464">
    <property type="component" value="Unassembled WGS sequence"/>
</dbReference>
<dbReference type="PROSITE" id="PS00107">
    <property type="entry name" value="PROTEIN_KINASE_ATP"/>
    <property type="match status" value="1"/>
</dbReference>
<evidence type="ECO:0000313" key="13">
    <source>
        <dbReference type="EMBL" id="KAF7683574.1"/>
    </source>
</evidence>
<dbReference type="SUPFAM" id="SSF56112">
    <property type="entry name" value="Protein kinase-like (PK-like)"/>
    <property type="match status" value="1"/>
</dbReference>
<feature type="binding site" evidence="9">
    <location>
        <position position="36"/>
    </location>
    <ligand>
        <name>ATP</name>
        <dbReference type="ChEBI" id="CHEBI:30616"/>
    </ligand>
</feature>
<evidence type="ECO:0000256" key="7">
    <source>
        <dbReference type="ARBA" id="ARBA00047292"/>
    </source>
</evidence>
<sequence length="319" mass="37418">MFIEKDFKYIRTIGTGTFSRVNLALNKLNGKYYALKCMSKKKLTTCRQLENVYNERKILEECRASPFVASFYGDFQNELFFVLVTEYISGGELFTWLKCLRRFDLLTARFYAAELLVALDYLHSKGIVYRDLKPENILLKNTGHIVLTDFGFAKHIKEIDYEVCGTPDYMAPEIIGGQGYGKEADFWALGVIVYEMIVGETPFYASSTTGIYKNIVNKKIKKPKSFFLGKEGDICFNFICWLLRRNKYERPANTKIMMIHAFFEEVNWGMMRRQEYTPPIIPNVVGEGDSKYYAQYEDDEEVNEDNFRRNKKKFFRFFK</sequence>
<keyword evidence="2 10" id="KW-0723">Serine/threonine-protein kinase</keyword>
<dbReference type="InterPro" id="IPR011009">
    <property type="entry name" value="Kinase-like_dom_sf"/>
</dbReference>
<proteinExistence type="inferred from homology"/>